<name>A0A0A0M0P4_CUCSA</name>
<evidence type="ECO:0000313" key="2">
    <source>
        <dbReference type="Proteomes" id="UP000029981"/>
    </source>
</evidence>
<sequence>MGWKDFVVRAEKYWASSFWRAVWTSSPLEVWSHCLRHCLQRSNSLGGEDLKMMAAHLADSILAVIKNIFI</sequence>
<protein>
    <submittedName>
        <fullName evidence="1">Uncharacterized protein</fullName>
    </submittedName>
</protein>
<reference evidence="1 2" key="4">
    <citation type="journal article" date="2011" name="BMC Genomics">
        <title>RNA-Seq improves annotation of protein-coding genes in the cucumber genome.</title>
        <authorList>
            <person name="Li Z."/>
            <person name="Zhang Z."/>
            <person name="Yan P."/>
            <person name="Huang S."/>
            <person name="Fei Z."/>
            <person name="Lin K."/>
        </authorList>
    </citation>
    <scope>NUCLEOTIDE SEQUENCE [LARGE SCALE GENOMIC DNA]</scope>
    <source>
        <strain evidence="2">cv. 9930</strain>
    </source>
</reference>
<dbReference type="AlphaFoldDB" id="A0A0A0M0P4"/>
<dbReference type="Gramene" id="KGN66702">
    <property type="protein sequence ID" value="KGN66702"/>
    <property type="gene ID" value="Csa_1G660710"/>
</dbReference>
<dbReference type="EMBL" id="CM002922">
    <property type="protein sequence ID" value="KGN66702.1"/>
    <property type="molecule type" value="Genomic_DNA"/>
</dbReference>
<accession>A0A0A0M0P4</accession>
<keyword evidence="2" id="KW-1185">Reference proteome</keyword>
<reference evidence="1 2" key="3">
    <citation type="journal article" date="2010" name="BMC Genomics">
        <title>Transcriptome sequencing and comparative analysis of cucumber flowers with different sex types.</title>
        <authorList>
            <person name="Guo S."/>
            <person name="Zheng Y."/>
            <person name="Joung J.G."/>
            <person name="Liu S."/>
            <person name="Zhang Z."/>
            <person name="Crasta O.R."/>
            <person name="Sobral B.W."/>
            <person name="Xu Y."/>
            <person name="Huang S."/>
            <person name="Fei Z."/>
        </authorList>
    </citation>
    <scope>NUCLEOTIDE SEQUENCE [LARGE SCALE GENOMIC DNA]</scope>
    <source>
        <strain evidence="2">cv. 9930</strain>
    </source>
</reference>
<reference evidence="1 2" key="1">
    <citation type="journal article" date="2009" name="Nat. Genet.">
        <title>The genome of the cucumber, Cucumis sativus L.</title>
        <authorList>
            <person name="Huang S."/>
            <person name="Li R."/>
            <person name="Zhang Z."/>
            <person name="Li L."/>
            <person name="Gu X."/>
            <person name="Fan W."/>
            <person name="Lucas W.J."/>
            <person name="Wang X."/>
            <person name="Xie B."/>
            <person name="Ni P."/>
            <person name="Ren Y."/>
            <person name="Zhu H."/>
            <person name="Li J."/>
            <person name="Lin K."/>
            <person name="Jin W."/>
            <person name="Fei Z."/>
            <person name="Li G."/>
            <person name="Staub J."/>
            <person name="Kilian A."/>
            <person name="van der Vossen E.A."/>
            <person name="Wu Y."/>
            <person name="Guo J."/>
            <person name="He J."/>
            <person name="Jia Z."/>
            <person name="Ren Y."/>
            <person name="Tian G."/>
            <person name="Lu Y."/>
            <person name="Ruan J."/>
            <person name="Qian W."/>
            <person name="Wang M."/>
            <person name="Huang Q."/>
            <person name="Li B."/>
            <person name="Xuan Z."/>
            <person name="Cao J."/>
            <person name="Asan"/>
            <person name="Wu Z."/>
            <person name="Zhang J."/>
            <person name="Cai Q."/>
            <person name="Bai Y."/>
            <person name="Zhao B."/>
            <person name="Han Y."/>
            <person name="Li Y."/>
            <person name="Li X."/>
            <person name="Wang S."/>
            <person name="Shi Q."/>
            <person name="Liu S."/>
            <person name="Cho W.K."/>
            <person name="Kim J.Y."/>
            <person name="Xu Y."/>
            <person name="Heller-Uszynska K."/>
            <person name="Miao H."/>
            <person name="Cheng Z."/>
            <person name="Zhang S."/>
            <person name="Wu J."/>
            <person name="Yang Y."/>
            <person name="Kang H."/>
            <person name="Li M."/>
            <person name="Liang H."/>
            <person name="Ren X."/>
            <person name="Shi Z."/>
            <person name="Wen M."/>
            <person name="Jian M."/>
            <person name="Yang H."/>
            <person name="Zhang G."/>
            <person name="Yang Z."/>
            <person name="Chen R."/>
            <person name="Liu S."/>
            <person name="Li J."/>
            <person name="Ma L."/>
            <person name="Liu H."/>
            <person name="Zhou Y."/>
            <person name="Zhao J."/>
            <person name="Fang X."/>
            <person name="Li G."/>
            <person name="Fang L."/>
            <person name="Li Y."/>
            <person name="Liu D."/>
            <person name="Zheng H."/>
            <person name="Zhang Y."/>
            <person name="Qin N."/>
            <person name="Li Z."/>
            <person name="Yang G."/>
            <person name="Yang S."/>
            <person name="Bolund L."/>
            <person name="Kristiansen K."/>
            <person name="Zheng H."/>
            <person name="Li S."/>
            <person name="Zhang X."/>
            <person name="Yang H."/>
            <person name="Wang J."/>
            <person name="Sun R."/>
            <person name="Zhang B."/>
            <person name="Jiang S."/>
            <person name="Wang J."/>
            <person name="Du Y."/>
            <person name="Li S."/>
        </authorList>
    </citation>
    <scope>NUCLEOTIDE SEQUENCE [LARGE SCALE GENOMIC DNA]</scope>
    <source>
        <strain evidence="2">cv. 9930</strain>
    </source>
</reference>
<gene>
    <name evidence="1" type="ORF">Csa_1G660710</name>
</gene>
<evidence type="ECO:0000313" key="1">
    <source>
        <dbReference type="EMBL" id="KGN66702.1"/>
    </source>
</evidence>
<dbReference type="Proteomes" id="UP000029981">
    <property type="component" value="Chromosome 1"/>
</dbReference>
<proteinExistence type="predicted"/>
<organism evidence="1 2">
    <name type="scientific">Cucumis sativus</name>
    <name type="common">Cucumber</name>
    <dbReference type="NCBI Taxonomy" id="3659"/>
    <lineage>
        <taxon>Eukaryota</taxon>
        <taxon>Viridiplantae</taxon>
        <taxon>Streptophyta</taxon>
        <taxon>Embryophyta</taxon>
        <taxon>Tracheophyta</taxon>
        <taxon>Spermatophyta</taxon>
        <taxon>Magnoliopsida</taxon>
        <taxon>eudicotyledons</taxon>
        <taxon>Gunneridae</taxon>
        <taxon>Pentapetalae</taxon>
        <taxon>rosids</taxon>
        <taxon>fabids</taxon>
        <taxon>Cucurbitales</taxon>
        <taxon>Cucurbitaceae</taxon>
        <taxon>Benincaseae</taxon>
        <taxon>Cucumis</taxon>
    </lineage>
</organism>
<reference evidence="1 2" key="2">
    <citation type="journal article" date="2009" name="PLoS ONE">
        <title>An integrated genetic and cytogenetic map of the cucumber genome.</title>
        <authorList>
            <person name="Ren Y."/>
            <person name="Zhang Z."/>
            <person name="Liu J."/>
            <person name="Staub J.E."/>
            <person name="Han Y."/>
            <person name="Cheng Z."/>
            <person name="Li X."/>
            <person name="Lu J."/>
            <person name="Miao H."/>
            <person name="Kang H."/>
            <person name="Xie B."/>
            <person name="Gu X."/>
            <person name="Wang X."/>
            <person name="Du Y."/>
            <person name="Jin W."/>
            <person name="Huang S."/>
        </authorList>
    </citation>
    <scope>NUCLEOTIDE SEQUENCE [LARGE SCALE GENOMIC DNA]</scope>
    <source>
        <strain evidence="2">cv. 9930</strain>
    </source>
</reference>